<dbReference type="Gene3D" id="3.20.20.190">
    <property type="entry name" value="Phosphatidylinositol (PI) phosphodiesterase"/>
    <property type="match status" value="1"/>
</dbReference>
<dbReference type="GO" id="GO:0006629">
    <property type="term" value="P:lipid metabolic process"/>
    <property type="evidence" value="ECO:0007669"/>
    <property type="project" value="InterPro"/>
</dbReference>
<dbReference type="InterPro" id="IPR030395">
    <property type="entry name" value="GP_PDE_dom"/>
</dbReference>
<accession>A0A6J7I7Y9</accession>
<feature type="domain" description="GP-PDE" evidence="1">
    <location>
        <begin position="1"/>
        <end position="231"/>
    </location>
</feature>
<dbReference type="Pfam" id="PF03009">
    <property type="entry name" value="GDPD"/>
    <property type="match status" value="1"/>
</dbReference>
<dbReference type="SUPFAM" id="SSF51695">
    <property type="entry name" value="PLC-like phosphodiesterases"/>
    <property type="match status" value="1"/>
</dbReference>
<reference evidence="2" key="1">
    <citation type="submission" date="2020-05" db="EMBL/GenBank/DDBJ databases">
        <authorList>
            <person name="Chiriac C."/>
            <person name="Salcher M."/>
            <person name="Ghai R."/>
            <person name="Kavagutti S V."/>
        </authorList>
    </citation>
    <scope>NUCLEOTIDE SEQUENCE</scope>
</reference>
<dbReference type="PANTHER" id="PTHR43805">
    <property type="entry name" value="GLYCEROPHOSPHORYL DIESTER PHOSPHODIESTERASE"/>
    <property type="match status" value="1"/>
</dbReference>
<dbReference type="EMBL" id="CAFBMR010000102">
    <property type="protein sequence ID" value="CAB4926636.1"/>
    <property type="molecule type" value="Genomic_DNA"/>
</dbReference>
<dbReference type="AlphaFoldDB" id="A0A6J7I7Y9"/>
<protein>
    <submittedName>
        <fullName evidence="2">Unannotated protein</fullName>
    </submittedName>
</protein>
<evidence type="ECO:0000259" key="1">
    <source>
        <dbReference type="PROSITE" id="PS51704"/>
    </source>
</evidence>
<evidence type="ECO:0000313" key="2">
    <source>
        <dbReference type="EMBL" id="CAB4926636.1"/>
    </source>
</evidence>
<proteinExistence type="predicted"/>
<sequence length="241" mass="26554">MAHRGGARETSENTRAGFEYAVSLGYVYLESDIQVTRDGVAVLFHDPKLDRTTRATGSVSDYTWEQLRRVSTDAGVDQIMRVDDALISFPAQKFNLDLKCEAAVDAFVAIMDSTCAYDRVLASSFSDDRLRRVRKRLGPRLVTSAGPREVGKFLAGAWGVRHRTSGPMALQIPSTIKGVPVVTPALVKHAHKRGLQVHVWTIDDPTEMTRLLDLGIDGIMTDRPSALKNLLVARSSWGGLF</sequence>
<name>A0A6J7I7Y9_9ZZZZ</name>
<dbReference type="InterPro" id="IPR017946">
    <property type="entry name" value="PLC-like_Pdiesterase_TIM-brl"/>
</dbReference>
<dbReference type="CDD" id="cd08561">
    <property type="entry name" value="GDPD_cytoplasmic_ScUgpQ2_like"/>
    <property type="match status" value="1"/>
</dbReference>
<organism evidence="2">
    <name type="scientific">freshwater metagenome</name>
    <dbReference type="NCBI Taxonomy" id="449393"/>
    <lineage>
        <taxon>unclassified sequences</taxon>
        <taxon>metagenomes</taxon>
        <taxon>ecological metagenomes</taxon>
    </lineage>
</organism>
<dbReference type="PROSITE" id="PS51704">
    <property type="entry name" value="GP_PDE"/>
    <property type="match status" value="1"/>
</dbReference>
<dbReference type="GO" id="GO:0008081">
    <property type="term" value="F:phosphoric diester hydrolase activity"/>
    <property type="evidence" value="ECO:0007669"/>
    <property type="project" value="InterPro"/>
</dbReference>
<gene>
    <name evidence="2" type="ORF">UFOPK3610_01714</name>
</gene>
<dbReference type="PANTHER" id="PTHR43805:SF1">
    <property type="entry name" value="GP-PDE DOMAIN-CONTAINING PROTEIN"/>
    <property type="match status" value="1"/>
</dbReference>